<evidence type="ECO:0000259" key="1">
    <source>
        <dbReference type="Pfam" id="PF12680"/>
    </source>
</evidence>
<accession>A0ABQ4D2H9</accession>
<name>A0ABQ4D2H9_9ACTN</name>
<gene>
    <name evidence="2" type="ORF">Asi02nite_72670</name>
</gene>
<feature type="domain" description="SnoaL-like" evidence="1">
    <location>
        <begin position="12"/>
        <end position="106"/>
    </location>
</feature>
<dbReference type="Proteomes" id="UP000604117">
    <property type="component" value="Unassembled WGS sequence"/>
</dbReference>
<dbReference type="RefSeq" id="WP_203718604.1">
    <property type="nucleotide sequence ID" value="NZ_BONE01000102.1"/>
</dbReference>
<dbReference type="InterPro" id="IPR037401">
    <property type="entry name" value="SnoaL-like"/>
</dbReference>
<proteinExistence type="predicted"/>
<organism evidence="2 3">
    <name type="scientific">Asanoa siamensis</name>
    <dbReference type="NCBI Taxonomy" id="926357"/>
    <lineage>
        <taxon>Bacteria</taxon>
        <taxon>Bacillati</taxon>
        <taxon>Actinomycetota</taxon>
        <taxon>Actinomycetes</taxon>
        <taxon>Micromonosporales</taxon>
        <taxon>Micromonosporaceae</taxon>
        <taxon>Asanoa</taxon>
    </lineage>
</organism>
<sequence>MIEAEFFNLTDRLAAAWTTGRPRDAAACFTEDAIYLEPPDRQRYVGRAEIYELSGGDDPPPMAMTIHHAAFNVANQAGFVEYTFRGRRQYHGIAFVGVRDGLIQRWREYQYVAEEDWPEFIGESAGPGG</sequence>
<protein>
    <recommendedName>
        <fullName evidence="1">SnoaL-like domain-containing protein</fullName>
    </recommendedName>
</protein>
<reference evidence="2 3" key="1">
    <citation type="submission" date="2021-01" db="EMBL/GenBank/DDBJ databases">
        <title>Whole genome shotgun sequence of Asanoa siamensis NBRC 107932.</title>
        <authorList>
            <person name="Komaki H."/>
            <person name="Tamura T."/>
        </authorList>
    </citation>
    <scope>NUCLEOTIDE SEQUENCE [LARGE SCALE GENOMIC DNA]</scope>
    <source>
        <strain evidence="2 3">NBRC 107932</strain>
    </source>
</reference>
<dbReference type="SUPFAM" id="SSF54427">
    <property type="entry name" value="NTF2-like"/>
    <property type="match status" value="1"/>
</dbReference>
<dbReference type="InterPro" id="IPR032710">
    <property type="entry name" value="NTF2-like_dom_sf"/>
</dbReference>
<keyword evidence="3" id="KW-1185">Reference proteome</keyword>
<comment type="caution">
    <text evidence="2">The sequence shown here is derived from an EMBL/GenBank/DDBJ whole genome shotgun (WGS) entry which is preliminary data.</text>
</comment>
<evidence type="ECO:0000313" key="2">
    <source>
        <dbReference type="EMBL" id="GIF77749.1"/>
    </source>
</evidence>
<dbReference type="Gene3D" id="3.10.450.50">
    <property type="match status" value="1"/>
</dbReference>
<evidence type="ECO:0000313" key="3">
    <source>
        <dbReference type="Proteomes" id="UP000604117"/>
    </source>
</evidence>
<dbReference type="Pfam" id="PF12680">
    <property type="entry name" value="SnoaL_2"/>
    <property type="match status" value="1"/>
</dbReference>
<dbReference type="EMBL" id="BONE01000102">
    <property type="protein sequence ID" value="GIF77749.1"/>
    <property type="molecule type" value="Genomic_DNA"/>
</dbReference>